<dbReference type="OrthoDB" id="7189296at2"/>
<reference evidence="3 4" key="1">
    <citation type="submission" date="2018-05" db="EMBL/GenBank/DDBJ databases">
        <title>Complete Genome Sequence of Methylobacterium sp. 17Sr1-43.</title>
        <authorList>
            <person name="Srinivasan S."/>
        </authorList>
    </citation>
    <scope>NUCLEOTIDE SEQUENCE [LARGE SCALE GENOMIC DNA]</scope>
    <source>
        <strain evidence="3 4">17Sr1-43</strain>
    </source>
</reference>
<feature type="domain" description="TadE-like" evidence="2">
    <location>
        <begin position="18"/>
        <end position="57"/>
    </location>
</feature>
<keyword evidence="1" id="KW-1133">Transmembrane helix</keyword>
<organism evidence="3 4">
    <name type="scientific">Methylobacterium radiodurans</name>
    <dbReference type="NCBI Taxonomy" id="2202828"/>
    <lineage>
        <taxon>Bacteria</taxon>
        <taxon>Pseudomonadati</taxon>
        <taxon>Pseudomonadota</taxon>
        <taxon>Alphaproteobacteria</taxon>
        <taxon>Hyphomicrobiales</taxon>
        <taxon>Methylobacteriaceae</taxon>
        <taxon>Methylobacterium</taxon>
    </lineage>
</organism>
<keyword evidence="1" id="KW-0812">Transmembrane</keyword>
<dbReference type="EMBL" id="CP029551">
    <property type="protein sequence ID" value="AWN34998.1"/>
    <property type="molecule type" value="Genomic_DNA"/>
</dbReference>
<feature type="transmembrane region" description="Helical" evidence="1">
    <location>
        <begin position="21"/>
        <end position="39"/>
    </location>
</feature>
<gene>
    <name evidence="3" type="ORF">DK427_03940</name>
</gene>
<keyword evidence="4" id="KW-1185">Reference proteome</keyword>
<dbReference type="AlphaFoldDB" id="A0A2U8VNF5"/>
<dbReference type="InterPro" id="IPR012495">
    <property type="entry name" value="TadE-like_dom"/>
</dbReference>
<keyword evidence="1" id="KW-0472">Membrane</keyword>
<evidence type="ECO:0000259" key="2">
    <source>
        <dbReference type="Pfam" id="PF07811"/>
    </source>
</evidence>
<protein>
    <submittedName>
        <fullName evidence="3">Pilus assembly protein</fullName>
    </submittedName>
</protein>
<evidence type="ECO:0000313" key="3">
    <source>
        <dbReference type="EMBL" id="AWN34998.1"/>
    </source>
</evidence>
<dbReference type="Proteomes" id="UP000246058">
    <property type="component" value="Chromosome"/>
</dbReference>
<sequence length="193" mass="20303">MPVRREPVARRFARARSGASAVEFAIIVPVLLGLFMAAVELPRAFSVAKRLDLAASTMADLISGTNPAVGEVYAAARAVATPYDIEAAGIVLTAAGVYLTDGVAVARVCSSAAQKDQARTVGSVIGPAPTGSAAGTRYVMAEVKMRYAALFRVFPTLSNWTFSYTTLWPVREGKAYWGNPEVVLPGGQPCPPV</sequence>
<dbReference type="Pfam" id="PF07811">
    <property type="entry name" value="TadE"/>
    <property type="match status" value="1"/>
</dbReference>
<name>A0A2U8VNF5_9HYPH</name>
<evidence type="ECO:0000256" key="1">
    <source>
        <dbReference type="SAM" id="Phobius"/>
    </source>
</evidence>
<evidence type="ECO:0000313" key="4">
    <source>
        <dbReference type="Proteomes" id="UP000246058"/>
    </source>
</evidence>
<proteinExistence type="predicted"/>
<dbReference type="KEGG" id="meti:DK427_03940"/>
<accession>A0A2U8VNF5</accession>